<dbReference type="PROSITE" id="PS51865">
    <property type="entry name" value="PDZ_GRASP"/>
    <property type="match status" value="2"/>
</dbReference>
<dbReference type="GO" id="GO:0000139">
    <property type="term" value="C:Golgi membrane"/>
    <property type="evidence" value="ECO:0007669"/>
    <property type="project" value="UniProtKB-SubCell"/>
</dbReference>
<dbReference type="InterPro" id="IPR024958">
    <property type="entry name" value="GRASP_PDZ"/>
</dbReference>
<comment type="subcellular location">
    <subcellularLocation>
        <location evidence="1">Golgi apparatus membrane</location>
    </subcellularLocation>
</comment>
<evidence type="ECO:0000256" key="3">
    <source>
        <dbReference type="ARBA" id="ARBA00023034"/>
    </source>
</evidence>
<keyword evidence="9" id="KW-1185">Reference proteome</keyword>
<keyword evidence="2" id="KW-0677">Repeat</keyword>
<dbReference type="OrthoDB" id="3318at2759"/>
<dbReference type="STRING" id="101127.A0A1X2G747"/>
<feature type="compositionally biased region" description="Polar residues" evidence="6">
    <location>
        <begin position="268"/>
        <end position="286"/>
    </location>
</feature>
<dbReference type="Pfam" id="PF04495">
    <property type="entry name" value="GRASP55_65"/>
    <property type="match status" value="1"/>
</dbReference>
<evidence type="ECO:0000313" key="8">
    <source>
        <dbReference type="EMBL" id="ORX46780.1"/>
    </source>
</evidence>
<dbReference type="PANTHER" id="PTHR12893">
    <property type="entry name" value="GOLGI REASSEMBLY STACKING PROTEIN GRASP"/>
    <property type="match status" value="1"/>
</dbReference>
<dbReference type="GO" id="GO:0007030">
    <property type="term" value="P:Golgi organization"/>
    <property type="evidence" value="ECO:0007669"/>
    <property type="project" value="TreeGrafter"/>
</dbReference>
<dbReference type="PANTHER" id="PTHR12893:SF0">
    <property type="entry name" value="GRASP65"/>
    <property type="match status" value="1"/>
</dbReference>
<evidence type="ECO:0000256" key="1">
    <source>
        <dbReference type="ARBA" id="ARBA00004394"/>
    </source>
</evidence>
<gene>
    <name evidence="8" type="ORF">DM01DRAFT_1386120</name>
</gene>
<dbReference type="AlphaFoldDB" id="A0A1X2G747"/>
<dbReference type="FunFam" id="2.30.42.10:FF:000026">
    <property type="entry name" value="Golgi reassembly stacking protein 2"/>
    <property type="match status" value="1"/>
</dbReference>
<evidence type="ECO:0000256" key="4">
    <source>
        <dbReference type="ARBA" id="ARBA00023136"/>
    </source>
</evidence>
<evidence type="ECO:0000259" key="7">
    <source>
        <dbReference type="PROSITE" id="PS51865"/>
    </source>
</evidence>
<reference evidence="8 9" key="1">
    <citation type="submission" date="2016-07" db="EMBL/GenBank/DDBJ databases">
        <title>Pervasive Adenine N6-methylation of Active Genes in Fungi.</title>
        <authorList>
            <consortium name="DOE Joint Genome Institute"/>
            <person name="Mondo S.J."/>
            <person name="Dannebaum R.O."/>
            <person name="Kuo R.C."/>
            <person name="Labutti K."/>
            <person name="Haridas S."/>
            <person name="Kuo A."/>
            <person name="Salamov A."/>
            <person name="Ahrendt S.R."/>
            <person name="Lipzen A."/>
            <person name="Sullivan W."/>
            <person name="Andreopoulos W.B."/>
            <person name="Clum A."/>
            <person name="Lindquist E."/>
            <person name="Daum C."/>
            <person name="Ramamoorthy G.K."/>
            <person name="Gryganskyi A."/>
            <person name="Culley D."/>
            <person name="Magnuson J.K."/>
            <person name="James T.Y."/>
            <person name="O'Malley M.A."/>
            <person name="Stajich J.E."/>
            <person name="Spatafora J.W."/>
            <person name="Visel A."/>
            <person name="Grigoriev I.V."/>
        </authorList>
    </citation>
    <scope>NUCLEOTIDE SEQUENCE [LARGE SCALE GENOMIC DNA]</scope>
    <source>
        <strain evidence="8 9">NRRL 3301</strain>
    </source>
</reference>
<dbReference type="Gene3D" id="2.30.42.10">
    <property type="match status" value="2"/>
</dbReference>
<protein>
    <recommendedName>
        <fullName evidence="7">PDZ GRASP-type domain-containing protein</fullName>
    </recommendedName>
</protein>
<dbReference type="Proteomes" id="UP000242146">
    <property type="component" value="Unassembled WGS sequence"/>
</dbReference>
<feature type="binding site" evidence="5">
    <location>
        <position position="15"/>
    </location>
    <ligand>
        <name>Zn(2+)</name>
        <dbReference type="ChEBI" id="CHEBI:29105"/>
    </ligand>
</feature>
<sequence length="286" mass="31658">MGGSHSTEHGSFGFHVLKVKENSPALHAGIEQFFDYIVAINGASLQHGDKQLLVSTLEDNIGQSVTVTLFSSKQREFRDVDLIPSQDWSTQPDEHSLLGCSIRYCTYEKAGEYVWHILNVSPNSPAEMAGIIPHTDYVIGSPQTVLRNEDDFYNLVEDNLGKPLQLYMYNTEWDSCREVIIVPNRDWGGHGSLGCDVGYGLLHRIPRRKSLGDSHTHGYNAEHPGHQEFEATYSDTIFNAEDFAPTPSQEADPSDAGHSSKEPDTRLSQDSLSPQGTSTSPQLPAQ</sequence>
<keyword evidence="5" id="KW-0862">Zinc</keyword>
<dbReference type="InterPro" id="IPR007583">
    <property type="entry name" value="GRASP55_65"/>
</dbReference>
<organism evidence="8 9">
    <name type="scientific">Hesseltinella vesiculosa</name>
    <dbReference type="NCBI Taxonomy" id="101127"/>
    <lineage>
        <taxon>Eukaryota</taxon>
        <taxon>Fungi</taxon>
        <taxon>Fungi incertae sedis</taxon>
        <taxon>Mucoromycota</taxon>
        <taxon>Mucoromycotina</taxon>
        <taxon>Mucoromycetes</taxon>
        <taxon>Mucorales</taxon>
        <taxon>Cunninghamellaceae</taxon>
        <taxon>Hesseltinella</taxon>
    </lineage>
</organism>
<accession>A0A1X2G747</accession>
<proteinExistence type="predicted"/>
<keyword evidence="4" id="KW-0472">Membrane</keyword>
<name>A0A1X2G747_9FUNG</name>
<dbReference type="GO" id="GO:0046872">
    <property type="term" value="F:metal ion binding"/>
    <property type="evidence" value="ECO:0007669"/>
    <property type="project" value="UniProtKB-KW"/>
</dbReference>
<feature type="binding site" evidence="5">
    <location>
        <position position="105"/>
    </location>
    <ligand>
        <name>Zn(2+)</name>
        <dbReference type="ChEBI" id="CHEBI:29105"/>
    </ligand>
</feature>
<comment type="caution">
    <text evidence="8">The sequence shown here is derived from an EMBL/GenBank/DDBJ whole genome shotgun (WGS) entry which is preliminary data.</text>
</comment>
<feature type="compositionally biased region" description="Basic and acidic residues" evidence="6">
    <location>
        <begin position="258"/>
        <end position="267"/>
    </location>
</feature>
<keyword evidence="3" id="KW-0333">Golgi apparatus</keyword>
<evidence type="ECO:0000256" key="2">
    <source>
        <dbReference type="ARBA" id="ARBA00022737"/>
    </source>
</evidence>
<evidence type="ECO:0000313" key="9">
    <source>
        <dbReference type="Proteomes" id="UP000242146"/>
    </source>
</evidence>
<evidence type="ECO:0000256" key="5">
    <source>
        <dbReference type="PIRSR" id="PIRSR607583-1"/>
    </source>
</evidence>
<keyword evidence="5" id="KW-0479">Metal-binding</keyword>
<feature type="domain" description="PDZ GRASP-type" evidence="7">
    <location>
        <begin position="113"/>
        <end position="202"/>
    </location>
</feature>
<dbReference type="InterPro" id="IPR036034">
    <property type="entry name" value="PDZ_sf"/>
</dbReference>
<evidence type="ECO:0000256" key="6">
    <source>
        <dbReference type="SAM" id="MobiDB-lite"/>
    </source>
</evidence>
<feature type="region of interest" description="Disordered" evidence="6">
    <location>
        <begin position="240"/>
        <end position="286"/>
    </location>
</feature>
<feature type="domain" description="PDZ GRASP-type" evidence="7">
    <location>
        <begin position="12"/>
        <end position="107"/>
    </location>
</feature>
<dbReference type="SUPFAM" id="SSF50156">
    <property type="entry name" value="PDZ domain-like"/>
    <property type="match status" value="2"/>
</dbReference>
<dbReference type="EMBL" id="MCGT01000036">
    <property type="protein sequence ID" value="ORX46780.1"/>
    <property type="molecule type" value="Genomic_DNA"/>
</dbReference>